<keyword evidence="2" id="KW-1185">Reference proteome</keyword>
<sequence length="131" mass="14825">MQHINPKAYRNKYIITITRTKTLSEEIKEIICKTNTNESLNCDPCSCQDFKDRKDEIVLENKSENHIVLNHFSEGKYEILQTLSPPSADINGIGSISKSNHALKIDPTIQKALDVRPPEKIEAGSCSCYIF</sequence>
<reference evidence="1 2" key="1">
    <citation type="submission" date="2016-11" db="EMBL/GenBank/DDBJ databases">
        <title>The macronuclear genome of Stentor coeruleus: a giant cell with tiny introns.</title>
        <authorList>
            <person name="Slabodnick M."/>
            <person name="Ruby J.G."/>
            <person name="Reiff S.B."/>
            <person name="Swart E.C."/>
            <person name="Gosai S."/>
            <person name="Prabakaran S."/>
            <person name="Witkowska E."/>
            <person name="Larue G.E."/>
            <person name="Fisher S."/>
            <person name="Freeman R.M."/>
            <person name="Gunawardena J."/>
            <person name="Chu W."/>
            <person name="Stover N.A."/>
            <person name="Gregory B.D."/>
            <person name="Nowacki M."/>
            <person name="Derisi J."/>
            <person name="Roy S.W."/>
            <person name="Marshall W.F."/>
            <person name="Sood P."/>
        </authorList>
    </citation>
    <scope>NUCLEOTIDE SEQUENCE [LARGE SCALE GENOMIC DNA]</scope>
    <source>
        <strain evidence="1">WM001</strain>
    </source>
</reference>
<gene>
    <name evidence="1" type="ORF">SteCoe_14033</name>
</gene>
<name>A0A1R2C710_9CILI</name>
<dbReference type="AlphaFoldDB" id="A0A1R2C710"/>
<dbReference type="Proteomes" id="UP000187209">
    <property type="component" value="Unassembled WGS sequence"/>
</dbReference>
<proteinExistence type="predicted"/>
<evidence type="ECO:0000313" key="2">
    <source>
        <dbReference type="Proteomes" id="UP000187209"/>
    </source>
</evidence>
<dbReference type="EMBL" id="MPUH01000258">
    <property type="protein sequence ID" value="OMJ84779.1"/>
    <property type="molecule type" value="Genomic_DNA"/>
</dbReference>
<protein>
    <submittedName>
        <fullName evidence="1">Uncharacterized protein</fullName>
    </submittedName>
</protein>
<evidence type="ECO:0000313" key="1">
    <source>
        <dbReference type="EMBL" id="OMJ84779.1"/>
    </source>
</evidence>
<accession>A0A1R2C710</accession>
<comment type="caution">
    <text evidence="1">The sequence shown here is derived from an EMBL/GenBank/DDBJ whole genome shotgun (WGS) entry which is preliminary data.</text>
</comment>
<organism evidence="1 2">
    <name type="scientific">Stentor coeruleus</name>
    <dbReference type="NCBI Taxonomy" id="5963"/>
    <lineage>
        <taxon>Eukaryota</taxon>
        <taxon>Sar</taxon>
        <taxon>Alveolata</taxon>
        <taxon>Ciliophora</taxon>
        <taxon>Postciliodesmatophora</taxon>
        <taxon>Heterotrichea</taxon>
        <taxon>Heterotrichida</taxon>
        <taxon>Stentoridae</taxon>
        <taxon>Stentor</taxon>
    </lineage>
</organism>